<evidence type="ECO:0000313" key="2">
    <source>
        <dbReference type="EMBL" id="CAI9752879.1"/>
    </source>
</evidence>
<dbReference type="PANTHER" id="PTHR47458">
    <property type="entry name" value="SMAD/FHA DOMAIN-CONTAINING PROTEIN"/>
    <property type="match status" value="1"/>
</dbReference>
<sequence>MSNCIPSLEASFLLFIMFDMCVYQCPSELRRSLEAKEKELAELNRISAEQKLGIKDLNETLGASVQSGVEANEIINRASENILLLKEIKDGMGSTSKRGVEGKRWLNRNMSHIAPDVALSKPIQQGNWANLPPELLLD</sequence>
<feature type="chain" id="PRO_5042057523" evidence="1">
    <location>
        <begin position="25"/>
        <end position="138"/>
    </location>
</feature>
<gene>
    <name evidence="2" type="ORF">FPE_LOCUS310</name>
</gene>
<protein>
    <submittedName>
        <fullName evidence="2">Uncharacterized protein</fullName>
    </submittedName>
</protein>
<dbReference type="Proteomes" id="UP000834106">
    <property type="component" value="Chromosome 1"/>
</dbReference>
<dbReference type="PANTHER" id="PTHR47458:SF1">
    <property type="entry name" value="SMAD_FHA DOMAIN-CONTAINING PROTEIN"/>
    <property type="match status" value="1"/>
</dbReference>
<reference evidence="2" key="1">
    <citation type="submission" date="2023-05" db="EMBL/GenBank/DDBJ databases">
        <authorList>
            <person name="Huff M."/>
        </authorList>
    </citation>
    <scope>NUCLEOTIDE SEQUENCE</scope>
</reference>
<name>A0AAD1YKE8_9LAMI</name>
<keyword evidence="3" id="KW-1185">Reference proteome</keyword>
<accession>A0AAD1YKE8</accession>
<keyword evidence="1" id="KW-0732">Signal</keyword>
<proteinExistence type="predicted"/>
<organism evidence="2 3">
    <name type="scientific">Fraxinus pennsylvanica</name>
    <dbReference type="NCBI Taxonomy" id="56036"/>
    <lineage>
        <taxon>Eukaryota</taxon>
        <taxon>Viridiplantae</taxon>
        <taxon>Streptophyta</taxon>
        <taxon>Embryophyta</taxon>
        <taxon>Tracheophyta</taxon>
        <taxon>Spermatophyta</taxon>
        <taxon>Magnoliopsida</taxon>
        <taxon>eudicotyledons</taxon>
        <taxon>Gunneridae</taxon>
        <taxon>Pentapetalae</taxon>
        <taxon>asterids</taxon>
        <taxon>lamiids</taxon>
        <taxon>Lamiales</taxon>
        <taxon>Oleaceae</taxon>
        <taxon>Oleeae</taxon>
        <taxon>Fraxinus</taxon>
    </lineage>
</organism>
<feature type="signal peptide" evidence="1">
    <location>
        <begin position="1"/>
        <end position="24"/>
    </location>
</feature>
<evidence type="ECO:0000256" key="1">
    <source>
        <dbReference type="SAM" id="SignalP"/>
    </source>
</evidence>
<dbReference type="AlphaFoldDB" id="A0AAD1YKE8"/>
<dbReference type="EMBL" id="OU503036">
    <property type="protein sequence ID" value="CAI9752879.1"/>
    <property type="molecule type" value="Genomic_DNA"/>
</dbReference>
<evidence type="ECO:0000313" key="3">
    <source>
        <dbReference type="Proteomes" id="UP000834106"/>
    </source>
</evidence>